<name>A0A381PM32_9ZZZZ</name>
<sequence length="200" mass="22870">MNLAVGSGFSTTEWNSPQTRKVILSVLILVLASLLFYNFMLAPELKLKKQLATRILQTDASLNKVKSAGTTFKQENSFQSLQDRESALRQLLPAEWQRAELLHWLTNTMQKNGLQLEEQSFEENNAQTLLQTLKINLKLSGEYASFLRFMQELKDGPRLLLLEKLLLVNPTPAQQEPELRIEMVLAVYKSLQIPLKENNL</sequence>
<keyword evidence="1" id="KW-0472">Membrane</keyword>
<accession>A0A381PM32</accession>
<keyword evidence="1" id="KW-1133">Transmembrane helix</keyword>
<dbReference type="InterPro" id="IPR007445">
    <property type="entry name" value="PilO"/>
</dbReference>
<dbReference type="GO" id="GO:0043107">
    <property type="term" value="P:type IV pilus-dependent motility"/>
    <property type="evidence" value="ECO:0007669"/>
    <property type="project" value="InterPro"/>
</dbReference>
<evidence type="ECO:0000313" key="2">
    <source>
        <dbReference type="EMBL" id="SUZ68095.1"/>
    </source>
</evidence>
<organism evidence="2">
    <name type="scientific">marine metagenome</name>
    <dbReference type="NCBI Taxonomy" id="408172"/>
    <lineage>
        <taxon>unclassified sequences</taxon>
        <taxon>metagenomes</taxon>
        <taxon>ecological metagenomes</taxon>
    </lineage>
</organism>
<dbReference type="InterPro" id="IPR014717">
    <property type="entry name" value="Transl_elong_EF1B/ribsomal_bS6"/>
</dbReference>
<gene>
    <name evidence="2" type="ORF">METZ01_LOCUS20949</name>
</gene>
<dbReference type="PANTHER" id="PTHR39555">
    <property type="entry name" value="FIMBRIAL ASSEMBLY PROTEIN PILO-LIKE PROTEIN-RELATED"/>
    <property type="match status" value="1"/>
</dbReference>
<protein>
    <submittedName>
        <fullName evidence="2">Uncharacterized protein</fullName>
    </submittedName>
</protein>
<dbReference type="AlphaFoldDB" id="A0A381PM32"/>
<keyword evidence="1" id="KW-0812">Transmembrane</keyword>
<proteinExistence type="predicted"/>
<reference evidence="2" key="1">
    <citation type="submission" date="2018-05" db="EMBL/GenBank/DDBJ databases">
        <authorList>
            <person name="Lanie J.A."/>
            <person name="Ng W.-L."/>
            <person name="Kazmierczak K.M."/>
            <person name="Andrzejewski T.M."/>
            <person name="Davidsen T.M."/>
            <person name="Wayne K.J."/>
            <person name="Tettelin H."/>
            <person name="Glass J.I."/>
            <person name="Rusch D."/>
            <person name="Podicherti R."/>
            <person name="Tsui H.-C.T."/>
            <person name="Winkler M.E."/>
        </authorList>
    </citation>
    <scope>NUCLEOTIDE SEQUENCE</scope>
</reference>
<feature type="transmembrane region" description="Helical" evidence="1">
    <location>
        <begin position="22"/>
        <end position="41"/>
    </location>
</feature>
<dbReference type="PANTHER" id="PTHR39555:SF1">
    <property type="entry name" value="TYPE IV PILUS INNER MEMBRANE COMPONENT PILO"/>
    <property type="match status" value="1"/>
</dbReference>
<dbReference type="Pfam" id="PF04350">
    <property type="entry name" value="PilO"/>
    <property type="match status" value="1"/>
</dbReference>
<dbReference type="GO" id="GO:0043683">
    <property type="term" value="P:type IV pilus assembly"/>
    <property type="evidence" value="ECO:0007669"/>
    <property type="project" value="InterPro"/>
</dbReference>
<dbReference type="EMBL" id="UINC01001029">
    <property type="protein sequence ID" value="SUZ68095.1"/>
    <property type="molecule type" value="Genomic_DNA"/>
</dbReference>
<dbReference type="Gene3D" id="3.30.70.60">
    <property type="match status" value="1"/>
</dbReference>
<evidence type="ECO:0000256" key="1">
    <source>
        <dbReference type="SAM" id="Phobius"/>
    </source>
</evidence>